<organism evidence="1 2">
    <name type="scientific">Phialemonium thermophilum</name>
    <dbReference type="NCBI Taxonomy" id="223376"/>
    <lineage>
        <taxon>Eukaryota</taxon>
        <taxon>Fungi</taxon>
        <taxon>Dikarya</taxon>
        <taxon>Ascomycota</taxon>
        <taxon>Pezizomycotina</taxon>
        <taxon>Sordariomycetes</taxon>
        <taxon>Sordariomycetidae</taxon>
        <taxon>Cephalothecales</taxon>
        <taxon>Cephalothecaceae</taxon>
        <taxon>Phialemonium</taxon>
    </lineage>
</organism>
<keyword evidence="2" id="KW-1185">Reference proteome</keyword>
<sequence length="165" mass="18467">MQAMLCQVAFISIWIGPRRCTITVNLSSKVRASLAFPLERRVQIFVHVELQLEGGRHGHSRARAARLAQIRGLVCRSDAAKADAPYGRRVQRRFRSCRREAAPFPTPSEAEWRKHGLGFASSDLGGAARWGRHYEGTLLASRTQPIEPLGYGSIRMRDARDSLIS</sequence>
<accession>A0ABR3VI81</accession>
<dbReference type="Proteomes" id="UP001586593">
    <property type="component" value="Unassembled WGS sequence"/>
</dbReference>
<name>A0ABR3VI81_9PEZI</name>
<protein>
    <submittedName>
        <fullName evidence="1">Uncharacterized protein</fullName>
    </submittedName>
</protein>
<evidence type="ECO:0000313" key="1">
    <source>
        <dbReference type="EMBL" id="KAL1841075.1"/>
    </source>
</evidence>
<proteinExistence type="predicted"/>
<evidence type="ECO:0000313" key="2">
    <source>
        <dbReference type="Proteomes" id="UP001586593"/>
    </source>
</evidence>
<gene>
    <name evidence="1" type="ORF">VTK73DRAFT_3596</name>
</gene>
<reference evidence="1 2" key="1">
    <citation type="journal article" date="2024" name="Commun. Biol.">
        <title>Comparative genomic analysis of thermophilic fungi reveals convergent evolutionary adaptations and gene losses.</title>
        <authorList>
            <person name="Steindorff A.S."/>
            <person name="Aguilar-Pontes M.V."/>
            <person name="Robinson A.J."/>
            <person name="Andreopoulos B."/>
            <person name="LaButti K."/>
            <person name="Kuo A."/>
            <person name="Mondo S."/>
            <person name="Riley R."/>
            <person name="Otillar R."/>
            <person name="Haridas S."/>
            <person name="Lipzen A."/>
            <person name="Grimwood J."/>
            <person name="Schmutz J."/>
            <person name="Clum A."/>
            <person name="Reid I.D."/>
            <person name="Moisan M.C."/>
            <person name="Butler G."/>
            <person name="Nguyen T.T.M."/>
            <person name="Dewar K."/>
            <person name="Conant G."/>
            <person name="Drula E."/>
            <person name="Henrissat B."/>
            <person name="Hansel C."/>
            <person name="Singer S."/>
            <person name="Hutchinson M.I."/>
            <person name="de Vries R.P."/>
            <person name="Natvig D.O."/>
            <person name="Powell A.J."/>
            <person name="Tsang A."/>
            <person name="Grigoriev I.V."/>
        </authorList>
    </citation>
    <scope>NUCLEOTIDE SEQUENCE [LARGE SCALE GENOMIC DNA]</scope>
    <source>
        <strain evidence="1 2">ATCC 24622</strain>
    </source>
</reference>
<comment type="caution">
    <text evidence="1">The sequence shown here is derived from an EMBL/GenBank/DDBJ whole genome shotgun (WGS) entry which is preliminary data.</text>
</comment>
<dbReference type="EMBL" id="JAZHXJ010002119">
    <property type="protein sequence ID" value="KAL1841075.1"/>
    <property type="molecule type" value="Genomic_DNA"/>
</dbReference>